<protein>
    <submittedName>
        <fullName evidence="2">Uncharacterized protein</fullName>
    </submittedName>
</protein>
<dbReference type="EMBL" id="RJVU01067363">
    <property type="protein sequence ID" value="ROI84233.1"/>
    <property type="molecule type" value="Genomic_DNA"/>
</dbReference>
<organism evidence="2 3">
    <name type="scientific">Anabarilius grahami</name>
    <name type="common">Kanglang fish</name>
    <name type="synonym">Barilius grahami</name>
    <dbReference type="NCBI Taxonomy" id="495550"/>
    <lineage>
        <taxon>Eukaryota</taxon>
        <taxon>Metazoa</taxon>
        <taxon>Chordata</taxon>
        <taxon>Craniata</taxon>
        <taxon>Vertebrata</taxon>
        <taxon>Euteleostomi</taxon>
        <taxon>Actinopterygii</taxon>
        <taxon>Neopterygii</taxon>
        <taxon>Teleostei</taxon>
        <taxon>Ostariophysi</taxon>
        <taxon>Cypriniformes</taxon>
        <taxon>Xenocyprididae</taxon>
        <taxon>Xenocypridinae</taxon>
        <taxon>Xenocypridinae incertae sedis</taxon>
        <taxon>Anabarilius</taxon>
    </lineage>
</organism>
<dbReference type="Proteomes" id="UP000281406">
    <property type="component" value="Unassembled WGS sequence"/>
</dbReference>
<gene>
    <name evidence="2" type="ORF">DPX16_20005</name>
</gene>
<keyword evidence="3" id="KW-1185">Reference proteome</keyword>
<sequence length="100" mass="11216">MAKPTPFSASAEDCNGFLLQCSLVLEMQPHLYPNDHAKCSPRFWVSREFHLQSPLPPAPAQDNSHTVDLSDPLGNWKTAKPKTSVLQRRPHPTSSRHPPH</sequence>
<dbReference type="OrthoDB" id="8963439at2759"/>
<dbReference type="AlphaFoldDB" id="A0A3N0XRW1"/>
<feature type="region of interest" description="Disordered" evidence="1">
    <location>
        <begin position="53"/>
        <end position="100"/>
    </location>
</feature>
<accession>A0A3N0XRW1</accession>
<evidence type="ECO:0000256" key="1">
    <source>
        <dbReference type="SAM" id="MobiDB-lite"/>
    </source>
</evidence>
<proteinExistence type="predicted"/>
<comment type="caution">
    <text evidence="2">The sequence shown here is derived from an EMBL/GenBank/DDBJ whole genome shotgun (WGS) entry which is preliminary data.</text>
</comment>
<evidence type="ECO:0000313" key="2">
    <source>
        <dbReference type="EMBL" id="ROI84233.1"/>
    </source>
</evidence>
<evidence type="ECO:0000313" key="3">
    <source>
        <dbReference type="Proteomes" id="UP000281406"/>
    </source>
</evidence>
<reference evidence="2 3" key="1">
    <citation type="submission" date="2018-10" db="EMBL/GenBank/DDBJ databases">
        <title>Genome assembly for a Yunnan-Guizhou Plateau 3E fish, Anabarilius grahami (Regan), and its evolutionary and genetic applications.</title>
        <authorList>
            <person name="Jiang W."/>
        </authorList>
    </citation>
    <scope>NUCLEOTIDE SEQUENCE [LARGE SCALE GENOMIC DNA]</scope>
    <source>
        <strain evidence="2">AG-KIZ</strain>
        <tissue evidence="2">Muscle</tissue>
    </source>
</reference>
<name>A0A3N0XRW1_ANAGA</name>